<feature type="transmembrane region" description="Helical" evidence="7">
    <location>
        <begin position="252"/>
        <end position="276"/>
    </location>
</feature>
<evidence type="ECO:0000313" key="10">
    <source>
        <dbReference type="Proteomes" id="UP000281245"/>
    </source>
</evidence>
<evidence type="ECO:0000256" key="7">
    <source>
        <dbReference type="SAM" id="Phobius"/>
    </source>
</evidence>
<evidence type="ECO:0000313" key="9">
    <source>
        <dbReference type="EMBL" id="RMX90455.1"/>
    </source>
</evidence>
<keyword evidence="3 7" id="KW-1133">Transmembrane helix</keyword>
<evidence type="ECO:0000256" key="4">
    <source>
        <dbReference type="ARBA" id="ARBA00023136"/>
    </source>
</evidence>
<dbReference type="InterPro" id="IPR049326">
    <property type="entry name" value="Rhodopsin_dom_fungi"/>
</dbReference>
<feature type="region of interest" description="Disordered" evidence="6">
    <location>
        <begin position="326"/>
        <end position="353"/>
    </location>
</feature>
<evidence type="ECO:0000256" key="2">
    <source>
        <dbReference type="ARBA" id="ARBA00022692"/>
    </source>
</evidence>
<dbReference type="GO" id="GO:0016020">
    <property type="term" value="C:membrane"/>
    <property type="evidence" value="ECO:0007669"/>
    <property type="project" value="UniProtKB-SubCell"/>
</dbReference>
<dbReference type="OrthoDB" id="5429740at2759"/>
<feature type="transmembrane region" description="Helical" evidence="7">
    <location>
        <begin position="131"/>
        <end position="154"/>
    </location>
</feature>
<comment type="caution">
    <text evidence="9">The sequence shown here is derived from an EMBL/GenBank/DDBJ whole genome shotgun (WGS) entry which is preliminary data.</text>
</comment>
<feature type="transmembrane region" description="Helical" evidence="7">
    <location>
        <begin position="88"/>
        <end position="108"/>
    </location>
</feature>
<gene>
    <name evidence="9" type="ORF">D0869_00078</name>
</gene>
<proteinExistence type="inferred from homology"/>
<comment type="similarity">
    <text evidence="5">Belongs to the SAT4 family.</text>
</comment>
<comment type="subcellular location">
    <subcellularLocation>
        <location evidence="1">Membrane</location>
        <topology evidence="1">Multi-pass membrane protein</topology>
    </subcellularLocation>
</comment>
<keyword evidence="2 7" id="KW-0812">Transmembrane</keyword>
<organism evidence="9 10">
    <name type="scientific">Hortaea werneckii</name>
    <name type="common">Black yeast</name>
    <name type="synonym">Cladosporium werneckii</name>
    <dbReference type="NCBI Taxonomy" id="91943"/>
    <lineage>
        <taxon>Eukaryota</taxon>
        <taxon>Fungi</taxon>
        <taxon>Dikarya</taxon>
        <taxon>Ascomycota</taxon>
        <taxon>Pezizomycotina</taxon>
        <taxon>Dothideomycetes</taxon>
        <taxon>Dothideomycetidae</taxon>
        <taxon>Mycosphaerellales</taxon>
        <taxon>Teratosphaeriaceae</taxon>
        <taxon>Hortaea</taxon>
    </lineage>
</organism>
<dbReference type="Proteomes" id="UP000281245">
    <property type="component" value="Unassembled WGS sequence"/>
</dbReference>
<dbReference type="PANTHER" id="PTHR33048">
    <property type="entry name" value="PTH11-LIKE INTEGRAL MEMBRANE PROTEIN (AFU_ORTHOLOGUE AFUA_5G11245)"/>
    <property type="match status" value="1"/>
</dbReference>
<evidence type="ECO:0000256" key="3">
    <source>
        <dbReference type="ARBA" id="ARBA00022989"/>
    </source>
</evidence>
<feature type="domain" description="Rhodopsin" evidence="8">
    <location>
        <begin position="70"/>
        <end position="316"/>
    </location>
</feature>
<keyword evidence="4 7" id="KW-0472">Membrane</keyword>
<dbReference type="InterPro" id="IPR052337">
    <property type="entry name" value="SAT4-like"/>
</dbReference>
<protein>
    <recommendedName>
        <fullName evidence="8">Rhodopsin domain-containing protein</fullName>
    </recommendedName>
</protein>
<sequence length="451" mass="49799">MAATWEGEIPSGSLDFRRSGFRGMPGNIINLTPADIAAWPTPNYDNPDEETWATPYAVIWYAASTLLLGLRLWLRFTAKAGNVGLDDILMIFAWIGSTLYTIVFIIGAEKYHTGRNMWDIPLTDYEGMAKVTWIAELAVLVCSGCCKISVLLFYRRLVGGTYSRSWMIAVFAAIGFTAAWAIAFIIMLFVNCSPMEAYWKAFDPTYAEDFSCLDTTPINLLSGIFACITDVYSVALPLFMTRNLKIPGPQKIALNLIFSAALLVVVASAVRTYYLYQVGHSTNVSRQIFLVFVWSHVELQLGLMCASAPALRVFFRSYLSGPISKAMDSSGLGKSRSGKLEGDSGMSGSHGTAGLKRLASHADDEAGVTHQRESKVLPVTETGYDDADSISPASSQRQIIRTPAEFEAYNMQNMERFRETALPKRPQTRERQESISADAPGLRTIWANESL</sequence>
<feature type="transmembrane region" description="Helical" evidence="7">
    <location>
        <begin position="166"/>
        <end position="190"/>
    </location>
</feature>
<dbReference type="PANTHER" id="PTHR33048:SF129">
    <property type="entry name" value="INTEGRAL MEMBRANE PROTEIN-RELATED"/>
    <property type="match status" value="1"/>
</dbReference>
<reference evidence="9 10" key="1">
    <citation type="journal article" date="2018" name="BMC Genomics">
        <title>Genomic evidence for intraspecific hybridization in a clonal and extremely halotolerant yeast.</title>
        <authorList>
            <person name="Gostincar C."/>
            <person name="Stajich J.E."/>
            <person name="Zupancic J."/>
            <person name="Zalar P."/>
            <person name="Gunde-Cimerman N."/>
        </authorList>
    </citation>
    <scope>NUCLEOTIDE SEQUENCE [LARGE SCALE GENOMIC DNA]</scope>
    <source>
        <strain evidence="9 10">EXF-6656</strain>
    </source>
</reference>
<feature type="transmembrane region" description="Helical" evidence="7">
    <location>
        <begin position="58"/>
        <end position="76"/>
    </location>
</feature>
<dbReference type="EMBL" id="QWIJ01000002">
    <property type="protein sequence ID" value="RMX90455.1"/>
    <property type="molecule type" value="Genomic_DNA"/>
</dbReference>
<feature type="transmembrane region" description="Helical" evidence="7">
    <location>
        <begin position="220"/>
        <end position="240"/>
    </location>
</feature>
<accession>A0A3M6XI37</accession>
<evidence type="ECO:0000259" key="8">
    <source>
        <dbReference type="Pfam" id="PF20684"/>
    </source>
</evidence>
<evidence type="ECO:0000256" key="5">
    <source>
        <dbReference type="ARBA" id="ARBA00038359"/>
    </source>
</evidence>
<dbReference type="AlphaFoldDB" id="A0A3M6XI37"/>
<dbReference type="Pfam" id="PF20684">
    <property type="entry name" value="Fung_rhodopsin"/>
    <property type="match status" value="1"/>
</dbReference>
<evidence type="ECO:0000256" key="1">
    <source>
        <dbReference type="ARBA" id="ARBA00004141"/>
    </source>
</evidence>
<name>A0A3M6XI37_HORWE</name>
<evidence type="ECO:0000256" key="6">
    <source>
        <dbReference type="SAM" id="MobiDB-lite"/>
    </source>
</evidence>